<dbReference type="SUPFAM" id="SSF54913">
    <property type="entry name" value="GlnB-like"/>
    <property type="match status" value="1"/>
</dbReference>
<protein>
    <submittedName>
        <fullName evidence="1">Nitrogen regulatory protein P-II family</fullName>
    </submittedName>
</protein>
<dbReference type="GO" id="GO:0005524">
    <property type="term" value="F:ATP binding"/>
    <property type="evidence" value="ECO:0007669"/>
    <property type="project" value="TreeGrafter"/>
</dbReference>
<dbReference type="STRING" id="385682.SAMN05444380_1373"/>
<dbReference type="Proteomes" id="UP000181976">
    <property type="component" value="Unassembled WGS sequence"/>
</dbReference>
<sequence length="110" mass="12167">MKEVKAFIRPNKVDGIVHHLKDAGFENMTISSAEGTGKLQDEDAFVSQKFSITESEVAKLELVVDKNDVDKVVQIISEQGKTLNPGDGLIYVSDVEKVYRVKKGLENGMK</sequence>
<dbReference type="InterPro" id="IPR011322">
    <property type="entry name" value="N-reg_PII-like_a/b"/>
</dbReference>
<dbReference type="InterPro" id="IPR002187">
    <property type="entry name" value="N-reg_PII"/>
</dbReference>
<dbReference type="EMBL" id="FONA01000037">
    <property type="protein sequence ID" value="SFF09020.1"/>
    <property type="molecule type" value="Genomic_DNA"/>
</dbReference>
<dbReference type="GO" id="GO:0030234">
    <property type="term" value="F:enzyme regulator activity"/>
    <property type="evidence" value="ECO:0007669"/>
    <property type="project" value="InterPro"/>
</dbReference>
<dbReference type="GO" id="GO:0006808">
    <property type="term" value="P:regulation of nitrogen utilization"/>
    <property type="evidence" value="ECO:0007669"/>
    <property type="project" value="InterPro"/>
</dbReference>
<reference evidence="1 2" key="1">
    <citation type="submission" date="2016-10" db="EMBL/GenBank/DDBJ databases">
        <authorList>
            <person name="de Groot N.N."/>
        </authorList>
    </citation>
    <scope>NUCLEOTIDE SEQUENCE [LARGE SCALE GENOMIC DNA]</scope>
    <source>
        <strain evidence="1 2">DSM 19012</strain>
    </source>
</reference>
<proteinExistence type="predicted"/>
<evidence type="ECO:0000313" key="1">
    <source>
        <dbReference type="EMBL" id="SFF09020.1"/>
    </source>
</evidence>
<dbReference type="InParanoid" id="A0A1I2FWF2"/>
<dbReference type="PROSITE" id="PS51343">
    <property type="entry name" value="PII_GLNB_DOM"/>
    <property type="match status" value="1"/>
</dbReference>
<dbReference type="InterPro" id="IPR015867">
    <property type="entry name" value="N-reg_PII/ATP_PRibTrfase_C"/>
</dbReference>
<dbReference type="PANTHER" id="PTHR30115">
    <property type="entry name" value="NITROGEN REGULATORY PROTEIN P-II"/>
    <property type="match status" value="1"/>
</dbReference>
<dbReference type="Gene3D" id="3.30.70.120">
    <property type="match status" value="1"/>
</dbReference>
<gene>
    <name evidence="1" type="ORF">SAMN05444380_1373</name>
</gene>
<dbReference type="PRINTS" id="PR00340">
    <property type="entry name" value="PIIGLNB"/>
</dbReference>
<dbReference type="Pfam" id="PF00543">
    <property type="entry name" value="P-II"/>
    <property type="match status" value="1"/>
</dbReference>
<organism evidence="1 2">
    <name type="scientific">Thermophagus xiamenensis</name>
    <dbReference type="NCBI Taxonomy" id="385682"/>
    <lineage>
        <taxon>Bacteria</taxon>
        <taxon>Pseudomonadati</taxon>
        <taxon>Bacteroidota</taxon>
        <taxon>Bacteroidia</taxon>
        <taxon>Marinilabiliales</taxon>
        <taxon>Marinilabiliaceae</taxon>
        <taxon>Thermophagus</taxon>
    </lineage>
</organism>
<dbReference type="PANTHER" id="PTHR30115:SF11">
    <property type="entry name" value="NITROGEN REGULATORY PROTEIN P-II HOMOLOG"/>
    <property type="match status" value="1"/>
</dbReference>
<dbReference type="OrthoDB" id="9802729at2"/>
<dbReference type="AlphaFoldDB" id="A0A1I2FWF2"/>
<dbReference type="eggNOG" id="COG0347">
    <property type="taxonomic scope" value="Bacteria"/>
</dbReference>
<keyword evidence="2" id="KW-1185">Reference proteome</keyword>
<dbReference type="SMART" id="SM00938">
    <property type="entry name" value="P-II"/>
    <property type="match status" value="1"/>
</dbReference>
<dbReference type="GO" id="GO:0005829">
    <property type="term" value="C:cytosol"/>
    <property type="evidence" value="ECO:0007669"/>
    <property type="project" value="TreeGrafter"/>
</dbReference>
<evidence type="ECO:0000313" key="2">
    <source>
        <dbReference type="Proteomes" id="UP000181976"/>
    </source>
</evidence>
<name>A0A1I2FWF2_9BACT</name>
<dbReference type="RefSeq" id="WP_010528938.1">
    <property type="nucleotide sequence ID" value="NZ_AFSL01000110.1"/>
</dbReference>
<accession>A0A1I2FWF2</accession>